<dbReference type="PANTHER" id="PTHR45947:SF13">
    <property type="entry name" value="TRANSFERASE"/>
    <property type="match status" value="1"/>
</dbReference>
<dbReference type="Pfam" id="PF13439">
    <property type="entry name" value="Glyco_transf_4"/>
    <property type="match status" value="1"/>
</dbReference>
<dbReference type="EMBL" id="FNRY01000001">
    <property type="protein sequence ID" value="SEB36794.1"/>
    <property type="molecule type" value="Genomic_DNA"/>
</dbReference>
<dbReference type="GO" id="GO:0016757">
    <property type="term" value="F:glycosyltransferase activity"/>
    <property type="evidence" value="ECO:0007669"/>
    <property type="project" value="UniProtKB-KW"/>
</dbReference>
<dbReference type="InterPro" id="IPR050194">
    <property type="entry name" value="Glycosyltransferase_grp1"/>
</dbReference>
<protein>
    <submittedName>
        <fullName evidence="5">Glycosyltransferase involved in cell wall bisynthesis</fullName>
    </submittedName>
</protein>
<dbReference type="InterPro" id="IPR029044">
    <property type="entry name" value="Nucleotide-diphossugar_trans"/>
</dbReference>
<dbReference type="SUPFAM" id="SSF53756">
    <property type="entry name" value="UDP-Glycosyltransferase/glycogen phosphorylase"/>
    <property type="match status" value="1"/>
</dbReference>
<sequence>MRVLVVTTWYPSDGAPTTGTFVEHDVQLLALDHEVTVLHLAPPHEVPEPMSETRNGIRVRRFPMAPSHPTHVARASRVAARLLVDADVVHTMALSTLLPFALLRVRVPWVHTEHWSGILAPETVPFAMRKTLPFTLRLLARPDVVVAVSELLAGRIRRVRRKPTVVIPNHVAIAERRDTRPSRANEVKLVSVGRVTEAKGARLARDTVTELRRRGVAASLRWIGDGPLRDKLAESGEHEHVTFVGSLSHDAALDEFGDADVFILPTASETFGVAIAEALVAGLPVVVGGHGAQREFVSEPDGVLVTERTSAAYADGVQRVLELNASRSADEIGAHARARFSMASRRSAYAAAYARACGSAVIVPEGEDPAVDVIIPVHTPKRPIRRAAESVFNGTRANVRLTVVCHNTSVEQIANALGERAADPRVRLVEYRDGIPSPTGPFNHGLDLATGLYSSVMGSDDELEPGAIDSWLASAAESSADIIVPRVRYSSGGYVPTPPVRPFRRRNLRLVGDRLSYRSAPLGLVSRTMFSDLRFDATVETGEDVAYVTRLWTSGGTVAYDRSGPAYVIHDDAGDRTSVAARPLEKDLAFIPLLLGAPWFAALPRSMRRAAATKLFRINVIGAIYKRRDGAWDRDDRIALSRIVRELREAVPGSEEPLSRIDRRVLDAAADPDADDRVLNHGAEQRMRRLHPASVLTRRPSKLFHREAPMRMGFATVLQLIRLG</sequence>
<evidence type="ECO:0000256" key="2">
    <source>
        <dbReference type="ARBA" id="ARBA00022679"/>
    </source>
</evidence>
<dbReference type="OrthoDB" id="3171021at2"/>
<dbReference type="Pfam" id="PF13692">
    <property type="entry name" value="Glyco_trans_1_4"/>
    <property type="match status" value="1"/>
</dbReference>
<dbReference type="Gene3D" id="3.40.50.2000">
    <property type="entry name" value="Glycogen Phosphorylase B"/>
    <property type="match status" value="2"/>
</dbReference>
<organism evidence="5 6">
    <name type="scientific">Paramicrobacterium humi</name>
    <dbReference type="NCBI Taxonomy" id="640635"/>
    <lineage>
        <taxon>Bacteria</taxon>
        <taxon>Bacillati</taxon>
        <taxon>Actinomycetota</taxon>
        <taxon>Actinomycetes</taxon>
        <taxon>Micrococcales</taxon>
        <taxon>Microbacteriaceae</taxon>
        <taxon>Paramicrobacterium</taxon>
    </lineage>
</organism>
<dbReference type="Pfam" id="PF00535">
    <property type="entry name" value="Glycos_transf_2"/>
    <property type="match status" value="1"/>
</dbReference>
<name>A0A1H4IRS6_9MICO</name>
<feature type="domain" description="Glycosyltransferase 2-like" evidence="3">
    <location>
        <begin position="373"/>
        <end position="532"/>
    </location>
</feature>
<dbReference type="Gene3D" id="3.90.550.10">
    <property type="entry name" value="Spore Coat Polysaccharide Biosynthesis Protein SpsA, Chain A"/>
    <property type="match status" value="1"/>
</dbReference>
<evidence type="ECO:0000313" key="6">
    <source>
        <dbReference type="Proteomes" id="UP000199183"/>
    </source>
</evidence>
<dbReference type="AlphaFoldDB" id="A0A1H4IRS6"/>
<evidence type="ECO:0000259" key="4">
    <source>
        <dbReference type="Pfam" id="PF13439"/>
    </source>
</evidence>
<keyword evidence="1" id="KW-0328">Glycosyltransferase</keyword>
<dbReference type="InterPro" id="IPR028098">
    <property type="entry name" value="Glyco_trans_4-like_N"/>
</dbReference>
<accession>A0A1H4IRS6</accession>
<proteinExistence type="predicted"/>
<gene>
    <name evidence="5" type="ORF">SAMN04489806_0204</name>
</gene>
<keyword evidence="2 5" id="KW-0808">Transferase</keyword>
<evidence type="ECO:0000313" key="5">
    <source>
        <dbReference type="EMBL" id="SEB36794.1"/>
    </source>
</evidence>
<dbReference type="RefSeq" id="WP_091178970.1">
    <property type="nucleotide sequence ID" value="NZ_FNRY01000001.1"/>
</dbReference>
<evidence type="ECO:0000256" key="1">
    <source>
        <dbReference type="ARBA" id="ARBA00022676"/>
    </source>
</evidence>
<dbReference type="InterPro" id="IPR001173">
    <property type="entry name" value="Glyco_trans_2-like"/>
</dbReference>
<dbReference type="Proteomes" id="UP000199183">
    <property type="component" value="Unassembled WGS sequence"/>
</dbReference>
<dbReference type="PANTHER" id="PTHR45947">
    <property type="entry name" value="SULFOQUINOVOSYL TRANSFERASE SQD2"/>
    <property type="match status" value="1"/>
</dbReference>
<dbReference type="SUPFAM" id="SSF53448">
    <property type="entry name" value="Nucleotide-diphospho-sugar transferases"/>
    <property type="match status" value="1"/>
</dbReference>
<dbReference type="GO" id="GO:1901137">
    <property type="term" value="P:carbohydrate derivative biosynthetic process"/>
    <property type="evidence" value="ECO:0007669"/>
    <property type="project" value="UniProtKB-ARBA"/>
</dbReference>
<dbReference type="STRING" id="640635.SAMN04489806_0204"/>
<evidence type="ECO:0000259" key="3">
    <source>
        <dbReference type="Pfam" id="PF00535"/>
    </source>
</evidence>
<reference evidence="5 6" key="1">
    <citation type="submission" date="2016-10" db="EMBL/GenBank/DDBJ databases">
        <authorList>
            <person name="de Groot N.N."/>
        </authorList>
    </citation>
    <scope>NUCLEOTIDE SEQUENCE [LARGE SCALE GENOMIC DNA]</scope>
    <source>
        <strain evidence="5 6">DSM 21799</strain>
    </source>
</reference>
<keyword evidence="6" id="KW-1185">Reference proteome</keyword>
<dbReference type="CDD" id="cd03801">
    <property type="entry name" value="GT4_PimA-like"/>
    <property type="match status" value="1"/>
</dbReference>
<feature type="domain" description="Glycosyltransferase subfamily 4-like N-terminal" evidence="4">
    <location>
        <begin position="28"/>
        <end position="171"/>
    </location>
</feature>